<dbReference type="Proteomes" id="UP000789366">
    <property type="component" value="Unassembled WGS sequence"/>
</dbReference>
<keyword evidence="2" id="KW-1185">Reference proteome</keyword>
<accession>A0ACA9QDK9</accession>
<evidence type="ECO:0000313" key="1">
    <source>
        <dbReference type="EMBL" id="CAG8744221.1"/>
    </source>
</evidence>
<protein>
    <submittedName>
        <fullName evidence="1">3760_t:CDS:1</fullName>
    </submittedName>
</protein>
<evidence type="ECO:0000313" key="2">
    <source>
        <dbReference type="Proteomes" id="UP000789366"/>
    </source>
</evidence>
<proteinExistence type="predicted"/>
<reference evidence="1" key="1">
    <citation type="submission" date="2021-06" db="EMBL/GenBank/DDBJ databases">
        <authorList>
            <person name="Kallberg Y."/>
            <person name="Tangrot J."/>
            <person name="Rosling A."/>
        </authorList>
    </citation>
    <scope>NUCLEOTIDE SEQUENCE</scope>
    <source>
        <strain evidence="1">28 12/20/2015</strain>
    </source>
</reference>
<dbReference type="EMBL" id="CAJVPW010039489">
    <property type="protein sequence ID" value="CAG8744221.1"/>
    <property type="molecule type" value="Genomic_DNA"/>
</dbReference>
<sequence length="61" mass="7020">MEKIKVIITSENGLNDKLEEWSYRAKKFAMIRKVSGEINEPTALIHQLAALFPFLEPFLAE</sequence>
<name>A0ACA9QDK9_9GLOM</name>
<comment type="caution">
    <text evidence="1">The sequence shown here is derived from an EMBL/GenBank/DDBJ whole genome shotgun (WGS) entry which is preliminary data.</text>
</comment>
<organism evidence="1 2">
    <name type="scientific">Cetraspora pellucida</name>
    <dbReference type="NCBI Taxonomy" id="1433469"/>
    <lineage>
        <taxon>Eukaryota</taxon>
        <taxon>Fungi</taxon>
        <taxon>Fungi incertae sedis</taxon>
        <taxon>Mucoromycota</taxon>
        <taxon>Glomeromycotina</taxon>
        <taxon>Glomeromycetes</taxon>
        <taxon>Diversisporales</taxon>
        <taxon>Gigasporaceae</taxon>
        <taxon>Cetraspora</taxon>
    </lineage>
</organism>
<gene>
    <name evidence="1" type="ORF">SPELUC_LOCUS14019</name>
</gene>